<dbReference type="PANTHER" id="PTHR24036:SF5">
    <property type="entry name" value="THROMBOMODULIN"/>
    <property type="match status" value="1"/>
</dbReference>
<dbReference type="EMBL" id="CAXLJM020000057">
    <property type="protein sequence ID" value="CAL8118328.1"/>
    <property type="molecule type" value="Genomic_DNA"/>
</dbReference>
<evidence type="ECO:0000256" key="1">
    <source>
        <dbReference type="ARBA" id="ARBA00022737"/>
    </source>
</evidence>
<dbReference type="CDD" id="cd09631">
    <property type="entry name" value="DOMON_DOH"/>
    <property type="match status" value="1"/>
</dbReference>
<accession>A0ABP1R3E1</accession>
<dbReference type="Pfam" id="PF10517">
    <property type="entry name" value="DM13"/>
    <property type="match status" value="2"/>
</dbReference>
<evidence type="ECO:0008006" key="6">
    <source>
        <dbReference type="Google" id="ProtNLM"/>
    </source>
</evidence>
<dbReference type="SMART" id="SM00686">
    <property type="entry name" value="DM13"/>
    <property type="match status" value="2"/>
</dbReference>
<gene>
    <name evidence="4" type="ORF">ODALV1_LOCUS18084</name>
</gene>
<evidence type="ECO:0000313" key="4">
    <source>
        <dbReference type="EMBL" id="CAL8118328.1"/>
    </source>
</evidence>
<dbReference type="SMART" id="SM00664">
    <property type="entry name" value="DoH"/>
    <property type="match status" value="1"/>
</dbReference>
<keyword evidence="5" id="KW-1185">Reference proteome</keyword>
<dbReference type="PROSITE" id="PS51549">
    <property type="entry name" value="DM13"/>
    <property type="match status" value="2"/>
</dbReference>
<comment type="caution">
    <text evidence="4">The sequence shown here is derived from an EMBL/GenBank/DDBJ whole genome shotgun (WGS) entry which is preliminary data.</text>
</comment>
<dbReference type="Pfam" id="PF03351">
    <property type="entry name" value="DOMON"/>
    <property type="match status" value="1"/>
</dbReference>
<feature type="domain" description="DM13" evidence="3">
    <location>
        <begin position="70"/>
        <end position="181"/>
    </location>
</feature>
<dbReference type="InterPro" id="IPR052126">
    <property type="entry name" value="Spindle_Org/Thrombomodulin"/>
</dbReference>
<feature type="domain" description="DM13" evidence="3">
    <location>
        <begin position="193"/>
        <end position="297"/>
    </location>
</feature>
<dbReference type="PROSITE" id="PS50836">
    <property type="entry name" value="DOMON"/>
    <property type="match status" value="1"/>
</dbReference>
<proteinExistence type="predicted"/>
<dbReference type="InterPro" id="IPR005018">
    <property type="entry name" value="DOMON_domain"/>
</dbReference>
<sequence length="746" mass="83920">MIANTNQTVYIVRHTLAPPLISVISVETKLFPLCHHNIEHDRSSSSALVAFYTLKLSDVVEAGRGKEYYGKWIGQITQYAHKVSGKVHAVDEDTLFIKDFTYDGLGPDAYFWIGKSGDPSPSGVIVPYPDDYTDREPPILRDSSKEDVILHLPPGYKIKDIAWLSVWCRRFTVNFGDIKIPKNLQVPTRKVLPEFRRLAHGLRSGNITILDSKTFYIPNLHYDGAGPDAFFWVGTGDSPDTSGRKIPNEKGSLDVLNGYEGEDIELKLPDDLTVYDIDWLSVWCVAYKHDFGHVRIPRHDLNVPPSLDKFKIKKKSSTKPKDGFSNCKDLLEGSVQLQWDYDGDEFIKFKLSGRITEKQWVALGFSAVKGQTQMVGADAVVVYFTPHAREKYHADDYFMTAKSQCDGKDGVCPDKRIGGTNDVQLLHGSRKHGVTTVMFRRPIKARDGFDIPLEDDEINIFVAIGNLNGRNEANYHFGERTGPDEDLRITPKGKGDHSCLKIIDDAPTDAGPIVNAWKPIIIEGVSNFTARIGPTGGKRGYTAITGNPSWGICWYLNDQLIPEIYVERGQTYHFWVEGGDDTNNPSRYHPFYITDSPEGGYGQKSESERSFQKVYAGVGFDNEGFPYPNGAGRYCEWEHKTTDKSSESDSFESYFKTLTLSCDDGRPMLLTWTVPQDAPDVLYYQCFTHNNLGWKIHVLDKGRTRRDQESSLAKKAKASFLTVNKGLLVLSLSYFILNSVIRLSHS</sequence>
<keyword evidence="1" id="KW-0677">Repeat</keyword>
<feature type="domain" description="DOMON" evidence="2">
    <location>
        <begin position="333"/>
        <end position="465"/>
    </location>
</feature>
<reference evidence="4 5" key="1">
    <citation type="submission" date="2024-08" db="EMBL/GenBank/DDBJ databases">
        <authorList>
            <person name="Cucini C."/>
            <person name="Frati F."/>
        </authorList>
    </citation>
    <scope>NUCLEOTIDE SEQUENCE [LARGE SCALE GENOMIC DNA]</scope>
</reference>
<evidence type="ECO:0000259" key="3">
    <source>
        <dbReference type="PROSITE" id="PS51549"/>
    </source>
</evidence>
<dbReference type="PANTHER" id="PTHR24036">
    <property type="entry name" value="SKELETOR-RELATED"/>
    <property type="match status" value="1"/>
</dbReference>
<evidence type="ECO:0000259" key="2">
    <source>
        <dbReference type="PROSITE" id="PS50836"/>
    </source>
</evidence>
<name>A0ABP1R3E1_9HEXA</name>
<dbReference type="InterPro" id="IPR019545">
    <property type="entry name" value="DM13_domain"/>
</dbReference>
<dbReference type="Proteomes" id="UP001642540">
    <property type="component" value="Unassembled WGS sequence"/>
</dbReference>
<organism evidence="4 5">
    <name type="scientific">Orchesella dallaii</name>
    <dbReference type="NCBI Taxonomy" id="48710"/>
    <lineage>
        <taxon>Eukaryota</taxon>
        <taxon>Metazoa</taxon>
        <taxon>Ecdysozoa</taxon>
        <taxon>Arthropoda</taxon>
        <taxon>Hexapoda</taxon>
        <taxon>Collembola</taxon>
        <taxon>Entomobryomorpha</taxon>
        <taxon>Entomobryoidea</taxon>
        <taxon>Orchesellidae</taxon>
        <taxon>Orchesellinae</taxon>
        <taxon>Orchesella</taxon>
    </lineage>
</organism>
<protein>
    <recommendedName>
        <fullName evidence="6">Protein Skeletor</fullName>
    </recommendedName>
</protein>
<dbReference type="InterPro" id="IPR045266">
    <property type="entry name" value="DOH_DOMON"/>
</dbReference>
<evidence type="ECO:0000313" key="5">
    <source>
        <dbReference type="Proteomes" id="UP001642540"/>
    </source>
</evidence>